<evidence type="ECO:0000256" key="2">
    <source>
        <dbReference type="ARBA" id="ARBA00023445"/>
    </source>
</evidence>
<reference evidence="4 5" key="1">
    <citation type="submission" date="2013-04" db="EMBL/GenBank/DDBJ databases">
        <title>Hyphomonas hirschiana VP5 Genome Sequencing.</title>
        <authorList>
            <person name="Lai Q."/>
            <person name="Shao Z."/>
        </authorList>
    </citation>
    <scope>NUCLEOTIDE SEQUENCE [LARGE SCALE GENOMIC DNA]</scope>
    <source>
        <strain evidence="4 5">VP5</strain>
    </source>
</reference>
<gene>
    <name evidence="4" type="ORF">HHI_12084</name>
</gene>
<dbReference type="PANTHER" id="PTHR10366">
    <property type="entry name" value="NAD DEPENDENT EPIMERASE/DEHYDRATASE"/>
    <property type="match status" value="1"/>
</dbReference>
<dbReference type="InterPro" id="IPR036291">
    <property type="entry name" value="NAD(P)-bd_dom_sf"/>
</dbReference>
<evidence type="ECO:0000256" key="1">
    <source>
        <dbReference type="ARBA" id="ARBA00023002"/>
    </source>
</evidence>
<dbReference type="Proteomes" id="UP000025061">
    <property type="component" value="Unassembled WGS sequence"/>
</dbReference>
<dbReference type="EMBL" id="ARYI01000010">
    <property type="protein sequence ID" value="KCZ91968.1"/>
    <property type="molecule type" value="Genomic_DNA"/>
</dbReference>
<evidence type="ECO:0000313" key="4">
    <source>
        <dbReference type="EMBL" id="KCZ91968.1"/>
    </source>
</evidence>
<dbReference type="InterPro" id="IPR050425">
    <property type="entry name" value="NAD(P)_dehydrat-like"/>
</dbReference>
<keyword evidence="1" id="KW-0560">Oxidoreductase</keyword>
<sequence>MAKVLVTGATGFIAGHVIHQLLEAGHEVIGTARSASKAGPLNQTLSAYAGRPVSIEIRAADLSADAGWTEAVAGVDVVQHVASPIPLTVPKNADELIIPARDGALRVLRAAKAAGVRRVVMTSSMAACAYGWGEARPNPITEEHWSQDNGAADMTPYIRSKLIAERAAWDYVSDEGKGLALTTINPALVLGPVMSGDFSASVEILTQLMSGKLPGTPKVGFVVVDVRDVAAAHVAAMTNPAAEGERFLLGDRFIWFRDVAEVLRREFPDYASKVPSRDIPGWMVHLIALINPPAKQLIPELSRERHISSEKARRVLDWTPRSSEEAVIAGARSLIGFGVV</sequence>
<proteinExistence type="inferred from homology"/>
<accession>A0A059FNB5</accession>
<dbReference type="InterPro" id="IPR001509">
    <property type="entry name" value="Epimerase_deHydtase"/>
</dbReference>
<protein>
    <submittedName>
        <fullName evidence="4">NAD-dependent epimerase/dehydratase family protein</fullName>
    </submittedName>
</protein>
<dbReference type="Gene3D" id="3.40.50.720">
    <property type="entry name" value="NAD(P)-binding Rossmann-like Domain"/>
    <property type="match status" value="1"/>
</dbReference>
<dbReference type="Pfam" id="PF01370">
    <property type="entry name" value="Epimerase"/>
    <property type="match status" value="1"/>
</dbReference>
<dbReference type="PATRIC" id="fig|1280951.3.peg.2434"/>
<evidence type="ECO:0000259" key="3">
    <source>
        <dbReference type="Pfam" id="PF01370"/>
    </source>
</evidence>
<dbReference type="AlphaFoldDB" id="A0A059FNB5"/>
<dbReference type="RefSeq" id="WP_011648328.1">
    <property type="nucleotide sequence ID" value="NZ_ARYI01000010.1"/>
</dbReference>
<keyword evidence="5" id="KW-1185">Reference proteome</keyword>
<dbReference type="FunFam" id="3.40.50.720:FF:000336">
    <property type="entry name" value="Aldehyde reductase"/>
    <property type="match status" value="1"/>
</dbReference>
<dbReference type="GO" id="GO:0016616">
    <property type="term" value="F:oxidoreductase activity, acting on the CH-OH group of donors, NAD or NADP as acceptor"/>
    <property type="evidence" value="ECO:0007669"/>
    <property type="project" value="TreeGrafter"/>
</dbReference>
<organism evidence="4 5">
    <name type="scientific">Hyphomonas hirschiana VP5</name>
    <dbReference type="NCBI Taxonomy" id="1280951"/>
    <lineage>
        <taxon>Bacteria</taxon>
        <taxon>Pseudomonadati</taxon>
        <taxon>Pseudomonadota</taxon>
        <taxon>Alphaproteobacteria</taxon>
        <taxon>Hyphomonadales</taxon>
        <taxon>Hyphomonadaceae</taxon>
        <taxon>Hyphomonas</taxon>
    </lineage>
</organism>
<name>A0A059FNB5_9PROT</name>
<dbReference type="CDD" id="cd05227">
    <property type="entry name" value="AR_SDR_e"/>
    <property type="match status" value="1"/>
</dbReference>
<comment type="similarity">
    <text evidence="2">Belongs to the NAD(P)-dependent epimerase/dehydratase family. Dihydroflavonol-4-reductase subfamily.</text>
</comment>
<dbReference type="SUPFAM" id="SSF51735">
    <property type="entry name" value="NAD(P)-binding Rossmann-fold domains"/>
    <property type="match status" value="1"/>
</dbReference>
<dbReference type="PANTHER" id="PTHR10366:SF564">
    <property type="entry name" value="STEROL-4-ALPHA-CARBOXYLATE 3-DEHYDROGENASE, DECARBOXYLATING"/>
    <property type="match status" value="1"/>
</dbReference>
<comment type="caution">
    <text evidence="4">The sequence shown here is derived from an EMBL/GenBank/DDBJ whole genome shotgun (WGS) entry which is preliminary data.</text>
</comment>
<feature type="domain" description="NAD-dependent epimerase/dehydratase" evidence="3">
    <location>
        <begin position="4"/>
        <end position="250"/>
    </location>
</feature>
<dbReference type="OrthoDB" id="9778052at2"/>
<evidence type="ECO:0000313" key="5">
    <source>
        <dbReference type="Proteomes" id="UP000025061"/>
    </source>
</evidence>